<dbReference type="Pfam" id="PF04769">
    <property type="entry name" value="MATalpha_HMGbox"/>
    <property type="match status" value="1"/>
</dbReference>
<evidence type="ECO:0000256" key="1">
    <source>
        <dbReference type="ARBA" id="ARBA00023015"/>
    </source>
</evidence>
<dbReference type="PhylomeDB" id="B8MMU0"/>
<keyword evidence="4 5" id="KW-0539">Nucleus</keyword>
<gene>
    <name evidence="8" type="ORF">TSTA_100870</name>
</gene>
<dbReference type="GO" id="GO:0008301">
    <property type="term" value="F:DNA binding, bending"/>
    <property type="evidence" value="ECO:0007669"/>
    <property type="project" value="InterPro"/>
</dbReference>
<evidence type="ECO:0000256" key="5">
    <source>
        <dbReference type="RuleBase" id="RU003516"/>
    </source>
</evidence>
<evidence type="ECO:0000256" key="6">
    <source>
        <dbReference type="SAM" id="MobiDB-lite"/>
    </source>
</evidence>
<keyword evidence="9" id="KW-1185">Reference proteome</keyword>
<evidence type="ECO:0000259" key="7">
    <source>
        <dbReference type="PROSITE" id="PS51325"/>
    </source>
</evidence>
<dbReference type="OrthoDB" id="5398665at2759"/>
<evidence type="ECO:0000256" key="4">
    <source>
        <dbReference type="ARBA" id="ARBA00023242"/>
    </source>
</evidence>
<evidence type="ECO:0000256" key="2">
    <source>
        <dbReference type="ARBA" id="ARBA00023125"/>
    </source>
</evidence>
<dbReference type="EMBL" id="EQ962658">
    <property type="protein sequence ID" value="EED13846.1"/>
    <property type="molecule type" value="Genomic_DNA"/>
</dbReference>
<dbReference type="AlphaFoldDB" id="B8MMU0"/>
<dbReference type="STRING" id="441959.B8MMU0"/>
<dbReference type="GO" id="GO:0045895">
    <property type="term" value="P:positive regulation of mating-type specific transcription, DNA-templated"/>
    <property type="evidence" value="ECO:0007669"/>
    <property type="project" value="InterPro"/>
</dbReference>
<dbReference type="VEuPathDB" id="FungiDB:TSTA_100870"/>
<keyword evidence="1 5" id="KW-0805">Transcription regulation</keyword>
<dbReference type="GeneID" id="8098599"/>
<dbReference type="eggNOG" id="ENOG502S4ZK">
    <property type="taxonomic scope" value="Eukaryota"/>
</dbReference>
<keyword evidence="2 5" id="KW-0238">DNA-binding</keyword>
<dbReference type="Proteomes" id="UP000001745">
    <property type="component" value="Unassembled WGS sequence"/>
</dbReference>
<dbReference type="RefSeq" id="XP_002486084.1">
    <property type="nucleotide sequence ID" value="XM_002486039.1"/>
</dbReference>
<feature type="region of interest" description="Disordered" evidence="6">
    <location>
        <begin position="58"/>
        <end position="84"/>
    </location>
</feature>
<organism evidence="8 9">
    <name type="scientific">Talaromyces stipitatus (strain ATCC 10500 / CBS 375.48 / QM 6759 / NRRL 1006)</name>
    <name type="common">Penicillium stipitatum</name>
    <dbReference type="NCBI Taxonomy" id="441959"/>
    <lineage>
        <taxon>Eukaryota</taxon>
        <taxon>Fungi</taxon>
        <taxon>Dikarya</taxon>
        <taxon>Ascomycota</taxon>
        <taxon>Pezizomycotina</taxon>
        <taxon>Eurotiomycetes</taxon>
        <taxon>Eurotiomycetidae</taxon>
        <taxon>Eurotiales</taxon>
        <taxon>Trichocomaceae</taxon>
        <taxon>Talaromyces</taxon>
        <taxon>Talaromyces sect. Talaromyces</taxon>
    </lineage>
</organism>
<dbReference type="OMA" id="PYKAKWA"/>
<dbReference type="PROSITE" id="PS51325">
    <property type="entry name" value="ALPHA_BOX"/>
    <property type="match status" value="1"/>
</dbReference>
<feature type="domain" description="Alpha box" evidence="7">
    <location>
        <begin position="85"/>
        <end position="140"/>
    </location>
</feature>
<proteinExistence type="inferred from homology"/>
<evidence type="ECO:0000313" key="8">
    <source>
        <dbReference type="EMBL" id="EED13846.1"/>
    </source>
</evidence>
<sequence length="344" mass="38225">MATGTIEMDSLQRAFNLFILGLPSNDLESLLTSLRDDGSRTGFETEFLRLTNEVLTTVSTKEAPGSPNSSDRNTGSSSSKKSTDKKLRPLNSFIAYRSFYSAIFPDITQKTKSGIIKDLWQADPYKAKWAILAKVYSTLRDDHGRNVTLETFLNLTVPFIGLIQPNEYLAAMGCRVAFTDEQNYIIETISSPRTDISEATNYSVADVVDFCYTTGYVHADGTQHANQSATTSQLSFAAHSNGNIRTDQAAIVLDNVNRVMPHNGQIVATQTQATTSELLRVRYPMQTQDEMVENIRAKIEELSQYNGGDPDMYAVFNPAVQGFPVYDPFAHDPFDAYDITEMPL</sequence>
<comment type="subcellular location">
    <subcellularLocation>
        <location evidence="5">Nucleus</location>
    </subcellularLocation>
</comment>
<feature type="compositionally biased region" description="Low complexity" evidence="6">
    <location>
        <begin position="66"/>
        <end position="80"/>
    </location>
</feature>
<dbReference type="InParanoid" id="B8MMU0"/>
<dbReference type="GO" id="GO:0005634">
    <property type="term" value="C:nucleus"/>
    <property type="evidence" value="ECO:0007669"/>
    <property type="project" value="UniProtKB-SubCell"/>
</dbReference>
<comment type="similarity">
    <text evidence="5">Belongs to the MATALPHA1 family.</text>
</comment>
<accession>B8MMU0</accession>
<evidence type="ECO:0000313" key="9">
    <source>
        <dbReference type="Proteomes" id="UP000001745"/>
    </source>
</evidence>
<protein>
    <submittedName>
        <fullName evidence="8">Mating-type protein MAT-1, putative</fullName>
    </submittedName>
</protein>
<evidence type="ECO:0000256" key="3">
    <source>
        <dbReference type="ARBA" id="ARBA00023163"/>
    </source>
</evidence>
<keyword evidence="3 5" id="KW-0804">Transcription</keyword>
<dbReference type="InterPro" id="IPR006856">
    <property type="entry name" value="MATalpha_HMGbox"/>
</dbReference>
<reference evidence="9" key="1">
    <citation type="journal article" date="2015" name="Genome Announc.">
        <title>Genome sequence of the AIDS-associated pathogen Penicillium marneffei (ATCC18224) and its near taxonomic relative Talaromyces stipitatus (ATCC10500).</title>
        <authorList>
            <person name="Nierman W.C."/>
            <person name="Fedorova-Abrams N.D."/>
            <person name="Andrianopoulos A."/>
        </authorList>
    </citation>
    <scope>NUCLEOTIDE SEQUENCE [LARGE SCALE GENOMIC DNA]</scope>
    <source>
        <strain evidence="9">ATCC 10500 / CBS 375.48 / QM 6759 / NRRL 1006</strain>
    </source>
</reference>
<name>B8MMU0_TALSN</name>
<dbReference type="HOGENOM" id="CLU_051375_0_0_1"/>